<feature type="domain" description="Adaptor protein ClpS core" evidence="2">
    <location>
        <begin position="51"/>
        <end position="122"/>
    </location>
</feature>
<evidence type="ECO:0000313" key="3">
    <source>
        <dbReference type="EMBL" id="EPD32086.1"/>
    </source>
</evidence>
<accession>S2VZ01</accession>
<dbReference type="Gene3D" id="3.30.1390.10">
    <property type="match status" value="1"/>
</dbReference>
<dbReference type="AlphaFoldDB" id="S2VZ01"/>
<gene>
    <name evidence="1" type="primary">clpS</name>
    <name evidence="3" type="ORF">HMPREF9306_01650</name>
</gene>
<dbReference type="STRING" id="883161.HMPREF9306_01650"/>
<dbReference type="PATRIC" id="fig|883161.3.peg.1635"/>
<reference evidence="3 4" key="1">
    <citation type="submission" date="2013-04" db="EMBL/GenBank/DDBJ databases">
        <title>The Genome Sequence of Propionimicrobium lymphophilum ACS-093-V-SCH5.</title>
        <authorList>
            <consortium name="The Broad Institute Genomics Platform"/>
            <person name="Earl A."/>
            <person name="Ward D."/>
            <person name="Feldgarden M."/>
            <person name="Gevers D."/>
            <person name="Saerens B."/>
            <person name="Vaneechoutte M."/>
            <person name="Walker B."/>
            <person name="Young S."/>
            <person name="Zeng Q."/>
            <person name="Gargeya S."/>
            <person name="Fitzgerald M."/>
            <person name="Haas B."/>
            <person name="Abouelleil A."/>
            <person name="Allen A.W."/>
            <person name="Alvarado L."/>
            <person name="Arachchi H.M."/>
            <person name="Berlin A.M."/>
            <person name="Chapman S.B."/>
            <person name="Gainer-Dewar J."/>
            <person name="Goldberg J."/>
            <person name="Griggs A."/>
            <person name="Gujja S."/>
            <person name="Hansen M."/>
            <person name="Howarth C."/>
            <person name="Imamovic A."/>
            <person name="Ireland A."/>
            <person name="Larimer J."/>
            <person name="McCowan C."/>
            <person name="Murphy C."/>
            <person name="Pearson M."/>
            <person name="Poon T.W."/>
            <person name="Priest M."/>
            <person name="Roberts A."/>
            <person name="Saif S."/>
            <person name="Shea T."/>
            <person name="Sisk P."/>
            <person name="Sykes S."/>
            <person name="Wortman J."/>
            <person name="Nusbaum C."/>
            <person name="Birren B."/>
        </authorList>
    </citation>
    <scope>NUCLEOTIDE SEQUENCE [LARGE SCALE GENOMIC DNA]</scope>
    <source>
        <strain evidence="3 4">ACS-093-V-SCH5</strain>
    </source>
</reference>
<dbReference type="GO" id="GO:0030163">
    <property type="term" value="P:protein catabolic process"/>
    <property type="evidence" value="ECO:0007669"/>
    <property type="project" value="InterPro"/>
</dbReference>
<name>S2VZ01_9ACTN</name>
<comment type="function">
    <text evidence="1">Involved in the modulation of the specificity of the ClpAP-mediated ATP-dependent protein degradation.</text>
</comment>
<organism evidence="3 4">
    <name type="scientific">Propionimicrobium lymphophilum ACS-093-V-SCH5</name>
    <dbReference type="NCBI Taxonomy" id="883161"/>
    <lineage>
        <taxon>Bacteria</taxon>
        <taxon>Bacillati</taxon>
        <taxon>Actinomycetota</taxon>
        <taxon>Actinomycetes</taxon>
        <taxon>Propionibacteriales</taxon>
        <taxon>Propionibacteriaceae</taxon>
        <taxon>Propionimicrobium</taxon>
    </lineage>
</organism>
<dbReference type="HAMAP" id="MF_00302">
    <property type="entry name" value="ClpS"/>
    <property type="match status" value="1"/>
</dbReference>
<dbReference type="Proteomes" id="UP000014417">
    <property type="component" value="Unassembled WGS sequence"/>
</dbReference>
<evidence type="ECO:0000259" key="2">
    <source>
        <dbReference type="Pfam" id="PF02617"/>
    </source>
</evidence>
<dbReference type="HOGENOM" id="CLU_153743_0_0_11"/>
<comment type="caution">
    <text evidence="3">The sequence shown here is derived from an EMBL/GenBank/DDBJ whole genome shotgun (WGS) entry which is preliminary data.</text>
</comment>
<dbReference type="SUPFAM" id="SSF54736">
    <property type="entry name" value="ClpS-like"/>
    <property type="match status" value="1"/>
</dbReference>
<dbReference type="Pfam" id="PF02617">
    <property type="entry name" value="ClpS"/>
    <property type="match status" value="1"/>
</dbReference>
<keyword evidence="4" id="KW-1185">Reference proteome</keyword>
<comment type="similarity">
    <text evidence="1">Belongs to the ClpS family.</text>
</comment>
<protein>
    <recommendedName>
        <fullName evidence="1">ATP-dependent Clp protease adapter protein ClpS</fullName>
    </recommendedName>
</protein>
<dbReference type="InterPro" id="IPR022935">
    <property type="entry name" value="ClpS"/>
</dbReference>
<dbReference type="GO" id="GO:0006508">
    <property type="term" value="P:proteolysis"/>
    <property type="evidence" value="ECO:0007669"/>
    <property type="project" value="UniProtKB-UniRule"/>
</dbReference>
<dbReference type="InterPro" id="IPR014719">
    <property type="entry name" value="Ribosomal_bL12_C/ClpS-like"/>
</dbReference>
<dbReference type="NCBIfam" id="NF000668">
    <property type="entry name" value="PRK00033.1-1"/>
    <property type="match status" value="1"/>
</dbReference>
<sequence>MNAILLANWRLLAKASPDFDQGYKNRGMTNEQLSIGATSVRPNAESTLLADKPWVTVVWDDPINLMSYVAHVFSTYFGYDHAKAETLMMQVHMEGKAAVSSGVREAMERDVQAMHQYGLWATLDRGA</sequence>
<dbReference type="EMBL" id="AGZR01000009">
    <property type="protein sequence ID" value="EPD32086.1"/>
    <property type="molecule type" value="Genomic_DNA"/>
</dbReference>
<evidence type="ECO:0000256" key="1">
    <source>
        <dbReference type="HAMAP-Rule" id="MF_00302"/>
    </source>
</evidence>
<dbReference type="InterPro" id="IPR003769">
    <property type="entry name" value="ClpS_core"/>
</dbReference>
<proteinExistence type="inferred from homology"/>
<comment type="subunit">
    <text evidence="1">Binds to the N-terminal domain of the chaperone ClpA.</text>
</comment>
<evidence type="ECO:0000313" key="4">
    <source>
        <dbReference type="Proteomes" id="UP000014417"/>
    </source>
</evidence>